<dbReference type="Gene3D" id="3.30.460.10">
    <property type="entry name" value="Beta Polymerase, domain 2"/>
    <property type="match status" value="1"/>
</dbReference>
<comment type="caution">
    <text evidence="2">The sequence shown here is derived from an EMBL/GenBank/DDBJ whole genome shotgun (WGS) entry which is preliminary data.</text>
</comment>
<proteinExistence type="predicted"/>
<keyword evidence="3" id="KW-1185">Reference proteome</keyword>
<evidence type="ECO:0000259" key="1">
    <source>
        <dbReference type="SMART" id="SM00954"/>
    </source>
</evidence>
<dbReference type="AlphaFoldDB" id="A0A940S508"/>
<name>A0A940S508_9PROT</name>
<dbReference type="SUPFAM" id="SSF81301">
    <property type="entry name" value="Nucleotidyltransferase"/>
    <property type="match status" value="1"/>
</dbReference>
<accession>A0A940S508</accession>
<dbReference type="SMART" id="SM00954">
    <property type="entry name" value="RelA_SpoT"/>
    <property type="match status" value="1"/>
</dbReference>
<dbReference type="PANTHER" id="PTHR41773:SF1">
    <property type="entry name" value="RELA_SPOT DOMAIN-CONTAINING PROTEIN"/>
    <property type="match status" value="1"/>
</dbReference>
<feature type="domain" description="RelA/SpoT" evidence="1">
    <location>
        <begin position="42"/>
        <end position="171"/>
    </location>
</feature>
<protein>
    <recommendedName>
        <fullName evidence="1">RelA/SpoT domain-containing protein</fullName>
    </recommendedName>
</protein>
<organism evidence="2 3">
    <name type="scientific">Roseomonas indoligenes</name>
    <dbReference type="NCBI Taxonomy" id="2820811"/>
    <lineage>
        <taxon>Bacteria</taxon>
        <taxon>Pseudomonadati</taxon>
        <taxon>Pseudomonadota</taxon>
        <taxon>Alphaproteobacteria</taxon>
        <taxon>Acetobacterales</taxon>
        <taxon>Roseomonadaceae</taxon>
        <taxon>Roseomonas</taxon>
    </lineage>
</organism>
<dbReference type="RefSeq" id="WP_209372050.1">
    <property type="nucleotide sequence ID" value="NZ_JAGIZA010000003.1"/>
</dbReference>
<dbReference type="InterPro" id="IPR043519">
    <property type="entry name" value="NT_sf"/>
</dbReference>
<dbReference type="InterPro" id="IPR007685">
    <property type="entry name" value="RelA_SpoT"/>
</dbReference>
<reference evidence="2" key="1">
    <citation type="submission" date="2021-03" db="EMBL/GenBank/DDBJ databases">
        <authorList>
            <person name="So Y."/>
        </authorList>
    </citation>
    <scope>NUCLEOTIDE SEQUENCE</scope>
    <source>
        <strain evidence="2">SG15</strain>
    </source>
</reference>
<dbReference type="Gene3D" id="1.10.287.860">
    <property type="entry name" value="Nucleotidyltransferase"/>
    <property type="match status" value="1"/>
</dbReference>
<evidence type="ECO:0000313" key="2">
    <source>
        <dbReference type="EMBL" id="MBP0492475.1"/>
    </source>
</evidence>
<dbReference type="EMBL" id="JAGIZA010000003">
    <property type="protein sequence ID" value="MBP0492475.1"/>
    <property type="molecule type" value="Genomic_DNA"/>
</dbReference>
<dbReference type="CDD" id="cd05399">
    <property type="entry name" value="NT_Rel-Spo_like"/>
    <property type="match status" value="1"/>
</dbReference>
<dbReference type="PANTHER" id="PTHR41773">
    <property type="entry name" value="GTP PYROPHOSPHATASE-RELATED"/>
    <property type="match status" value="1"/>
</dbReference>
<dbReference type="GO" id="GO:0015969">
    <property type="term" value="P:guanosine tetraphosphate metabolic process"/>
    <property type="evidence" value="ECO:0007669"/>
    <property type="project" value="InterPro"/>
</dbReference>
<evidence type="ECO:0000313" key="3">
    <source>
        <dbReference type="Proteomes" id="UP000677537"/>
    </source>
</evidence>
<gene>
    <name evidence="2" type="ORF">J5Y10_06760</name>
</gene>
<sequence length="360" mass="40706">MDALTKQFESARENFVSFTADLESILRKLLEHAGIELAALEARTKGVDSFRGKVDRPEKKQKYKKCEDVTDLSGLRLVCYLHEEAQRVSKLLADHFTIDIKNSKYRHEFLAADRLGYRADHIVISLSPERLKLPELSKYKNYKAEIQVKTVLEHAWAAVDWKIRYKGQTGIPEPVLRRLYRISALLEGADEDFSRVKAETGSIRNAYSKKIKSGNLAIALDRESAIAFLKQSVTANKIAASARRLGFRVRAAQTLNTHPMDGFLGTMELLKITDIDNLERRLALKVRSSEAVLRKFRGLVKAGEPMGSERFDVISRVTLVRIFLLATSSKEDAKKVLENIPFTKKVSDAIMTLLGGEIRE</sequence>
<dbReference type="Pfam" id="PF04607">
    <property type="entry name" value="RelA_SpoT"/>
    <property type="match status" value="1"/>
</dbReference>
<dbReference type="Proteomes" id="UP000677537">
    <property type="component" value="Unassembled WGS sequence"/>
</dbReference>